<dbReference type="AlphaFoldDB" id="A0AAW8CZ10"/>
<dbReference type="InterPro" id="IPR029063">
    <property type="entry name" value="SAM-dependent_MTases_sf"/>
</dbReference>
<evidence type="ECO:0008006" key="3">
    <source>
        <dbReference type="Google" id="ProtNLM"/>
    </source>
</evidence>
<accession>A0AAW8CZ10</accession>
<name>A0AAW8CZ10_9BURK</name>
<dbReference type="RefSeq" id="WP_307684705.1">
    <property type="nucleotide sequence ID" value="NZ_JAUSRD010000004.1"/>
</dbReference>
<dbReference type="Proteomes" id="UP001242045">
    <property type="component" value="Unassembled WGS sequence"/>
</dbReference>
<protein>
    <recommendedName>
        <fullName evidence="3">Class I SAM-dependent methyltransferase</fullName>
    </recommendedName>
</protein>
<dbReference type="EMBL" id="JAUSRD010000004">
    <property type="protein sequence ID" value="MDP9892968.1"/>
    <property type="molecule type" value="Genomic_DNA"/>
</dbReference>
<organism evidence="1 2">
    <name type="scientific">Variovorax boronicumulans</name>
    <dbReference type="NCBI Taxonomy" id="436515"/>
    <lineage>
        <taxon>Bacteria</taxon>
        <taxon>Pseudomonadati</taxon>
        <taxon>Pseudomonadota</taxon>
        <taxon>Betaproteobacteria</taxon>
        <taxon>Burkholderiales</taxon>
        <taxon>Comamonadaceae</taxon>
        <taxon>Variovorax</taxon>
    </lineage>
</organism>
<reference evidence="1" key="1">
    <citation type="submission" date="2023-07" db="EMBL/GenBank/DDBJ databases">
        <title>Sorghum-associated microbial communities from plants grown in Nebraska, USA.</title>
        <authorList>
            <person name="Schachtman D."/>
        </authorList>
    </citation>
    <scope>NUCLEOTIDE SEQUENCE</scope>
    <source>
        <strain evidence="1">DS3754</strain>
    </source>
</reference>
<dbReference type="Gene3D" id="3.40.50.150">
    <property type="entry name" value="Vaccinia Virus protein VP39"/>
    <property type="match status" value="1"/>
</dbReference>
<gene>
    <name evidence="1" type="ORF">J2W31_002079</name>
</gene>
<comment type="caution">
    <text evidence="1">The sequence shown here is derived from an EMBL/GenBank/DDBJ whole genome shotgun (WGS) entry which is preliminary data.</text>
</comment>
<proteinExistence type="predicted"/>
<dbReference type="SUPFAM" id="SSF53335">
    <property type="entry name" value="S-adenosyl-L-methionine-dependent methyltransferases"/>
    <property type="match status" value="1"/>
</dbReference>
<evidence type="ECO:0000313" key="2">
    <source>
        <dbReference type="Proteomes" id="UP001242045"/>
    </source>
</evidence>
<sequence>MSSQPTETIFSNIFTANTWGSAESASGAGSELSNTAQVIRELPVLLRDLQVQSLLDAPCGDFNWMQHVDLAGIDYLGADIVDTLVQRNTERFARAGRRFSKLDLLTDNLPKVDLVLCRDCLFHFSHADVFRALHALVASRSKWLLTTTFTYRTLPRNGNIATGEWTPINLELPPYNLPPPRRLIIEGNVTEAIIYPSAQGQYQMPQNDRCLGLWLLDDIGETLARLGR</sequence>
<evidence type="ECO:0000313" key="1">
    <source>
        <dbReference type="EMBL" id="MDP9892968.1"/>
    </source>
</evidence>